<name>A0A7W2DVN9_9ACTN</name>
<evidence type="ECO:0000313" key="2">
    <source>
        <dbReference type="EMBL" id="MBA5223846.1"/>
    </source>
</evidence>
<comment type="caution">
    <text evidence="2">The sequence shown here is derived from an EMBL/GenBank/DDBJ whole genome shotgun (WGS) entry which is preliminary data.</text>
</comment>
<evidence type="ECO:0000313" key="3">
    <source>
        <dbReference type="Proteomes" id="UP000587608"/>
    </source>
</evidence>
<feature type="region of interest" description="Disordered" evidence="1">
    <location>
        <begin position="30"/>
        <end position="65"/>
    </location>
</feature>
<dbReference type="RefSeq" id="WP_191853647.1">
    <property type="nucleotide sequence ID" value="NZ_JACERG010000015.1"/>
</dbReference>
<feature type="compositionally biased region" description="Basic and acidic residues" evidence="1">
    <location>
        <begin position="34"/>
        <end position="65"/>
    </location>
</feature>
<gene>
    <name evidence="2" type="ORF">H1X69_20815</name>
</gene>
<accession>A0A7W2DVN9</accession>
<dbReference type="Proteomes" id="UP000587608">
    <property type="component" value="Unassembled WGS sequence"/>
</dbReference>
<protein>
    <submittedName>
        <fullName evidence="2">Uncharacterized protein</fullName>
    </submittedName>
</protein>
<dbReference type="AlphaFoldDB" id="A0A7W2DVN9"/>
<reference evidence="2 3" key="1">
    <citation type="submission" date="2020-07" db="EMBL/GenBank/DDBJ databases">
        <title>Differential regulation of undecylprodigiosin biosynthesis in the yeast-scavenging Streptomyces strain MBK6.</title>
        <authorList>
            <person name="Baral B."/>
            <person name="Siitonen V."/>
            <person name="Laughlin M."/>
            <person name="Yamada K."/>
            <person name="Ilomaeki M."/>
            <person name="Metsae-Ketelae M."/>
            <person name="Niemi J."/>
        </authorList>
    </citation>
    <scope>NUCLEOTIDE SEQUENCE [LARGE SCALE GENOMIC DNA]</scope>
    <source>
        <strain evidence="2 3">MBK6</strain>
    </source>
</reference>
<organism evidence="2 3">
    <name type="scientific">Streptomyces griseoaurantiacus</name>
    <dbReference type="NCBI Taxonomy" id="68213"/>
    <lineage>
        <taxon>Bacteria</taxon>
        <taxon>Bacillati</taxon>
        <taxon>Actinomycetota</taxon>
        <taxon>Actinomycetes</taxon>
        <taxon>Kitasatosporales</taxon>
        <taxon>Streptomycetaceae</taxon>
        <taxon>Streptomyces</taxon>
        <taxon>Streptomyces aurantiacus group</taxon>
    </lineage>
</organism>
<sequence>MAFLVPLAAAVLVVAVSTAIMVRRDRRRMPMSADGRRVEAVSARGPRENHHPARADTGRRPRERA</sequence>
<dbReference type="EMBL" id="JACERG010000015">
    <property type="protein sequence ID" value="MBA5223846.1"/>
    <property type="molecule type" value="Genomic_DNA"/>
</dbReference>
<proteinExistence type="predicted"/>
<evidence type="ECO:0000256" key="1">
    <source>
        <dbReference type="SAM" id="MobiDB-lite"/>
    </source>
</evidence>